<dbReference type="InterPro" id="IPR013083">
    <property type="entry name" value="Znf_RING/FYVE/PHD"/>
</dbReference>
<dbReference type="CDD" id="cd16448">
    <property type="entry name" value="RING-H2"/>
    <property type="match status" value="1"/>
</dbReference>
<dbReference type="Gene3D" id="3.30.40.10">
    <property type="entry name" value="Zinc/RING finger domain, C3HC4 (zinc finger)"/>
    <property type="match status" value="1"/>
</dbReference>
<dbReference type="GO" id="GO:0016020">
    <property type="term" value="C:membrane"/>
    <property type="evidence" value="ECO:0007669"/>
    <property type="project" value="UniProtKB-SubCell"/>
</dbReference>
<evidence type="ECO:0000313" key="14">
    <source>
        <dbReference type="EMBL" id="QHU32123.1"/>
    </source>
</evidence>
<evidence type="ECO:0000256" key="2">
    <source>
        <dbReference type="ARBA" id="ARBA00004141"/>
    </source>
</evidence>
<dbReference type="PROSITE" id="PS50089">
    <property type="entry name" value="ZF_RING_2"/>
    <property type="match status" value="1"/>
</dbReference>
<dbReference type="EC" id="2.3.2.27" evidence="3"/>
<evidence type="ECO:0000256" key="8">
    <source>
        <dbReference type="ARBA" id="ARBA00022786"/>
    </source>
</evidence>
<keyword evidence="11" id="KW-0472">Membrane</keyword>
<protein>
    <recommendedName>
        <fullName evidence="3">RING-type E3 ubiquitin transferase</fullName>
        <ecNumber evidence="3">2.3.2.27</ecNumber>
    </recommendedName>
</protein>
<feature type="compositionally biased region" description="Low complexity" evidence="12">
    <location>
        <begin position="285"/>
        <end position="304"/>
    </location>
</feature>
<dbReference type="AlphaFoldDB" id="A0A6C0LNS2"/>
<evidence type="ECO:0000256" key="3">
    <source>
        <dbReference type="ARBA" id="ARBA00012483"/>
    </source>
</evidence>
<evidence type="ECO:0000256" key="11">
    <source>
        <dbReference type="ARBA" id="ARBA00023136"/>
    </source>
</evidence>
<dbReference type="Pfam" id="PF13639">
    <property type="entry name" value="zf-RING_2"/>
    <property type="match status" value="1"/>
</dbReference>
<evidence type="ECO:0000259" key="13">
    <source>
        <dbReference type="PROSITE" id="PS50089"/>
    </source>
</evidence>
<dbReference type="InterPro" id="IPR001841">
    <property type="entry name" value="Znf_RING"/>
</dbReference>
<evidence type="ECO:0000256" key="10">
    <source>
        <dbReference type="ARBA" id="ARBA00022989"/>
    </source>
</evidence>
<dbReference type="GO" id="GO:0006511">
    <property type="term" value="P:ubiquitin-dependent protein catabolic process"/>
    <property type="evidence" value="ECO:0007669"/>
    <property type="project" value="TreeGrafter"/>
</dbReference>
<feature type="region of interest" description="Disordered" evidence="12">
    <location>
        <begin position="238"/>
        <end position="304"/>
    </location>
</feature>
<evidence type="ECO:0000256" key="6">
    <source>
        <dbReference type="ARBA" id="ARBA00022723"/>
    </source>
</evidence>
<keyword evidence="4" id="KW-0808">Transferase</keyword>
<proteinExistence type="predicted"/>
<keyword evidence="5" id="KW-0812">Transmembrane</keyword>
<keyword evidence="6" id="KW-0479">Metal-binding</keyword>
<feature type="compositionally biased region" description="Low complexity" evidence="12">
    <location>
        <begin position="245"/>
        <end position="269"/>
    </location>
</feature>
<keyword evidence="8" id="KW-0833">Ubl conjugation pathway</keyword>
<dbReference type="GO" id="GO:0061630">
    <property type="term" value="F:ubiquitin protein ligase activity"/>
    <property type="evidence" value="ECO:0007669"/>
    <property type="project" value="UniProtKB-EC"/>
</dbReference>
<evidence type="ECO:0000256" key="5">
    <source>
        <dbReference type="ARBA" id="ARBA00022692"/>
    </source>
</evidence>
<reference evidence="14" key="1">
    <citation type="journal article" date="2020" name="Nature">
        <title>Giant virus diversity and host interactions through global metagenomics.</title>
        <authorList>
            <person name="Schulz F."/>
            <person name="Roux S."/>
            <person name="Paez-Espino D."/>
            <person name="Jungbluth S."/>
            <person name="Walsh D.A."/>
            <person name="Denef V.J."/>
            <person name="McMahon K.D."/>
            <person name="Konstantinidis K.T."/>
            <person name="Eloe-Fadrosh E.A."/>
            <person name="Kyrpides N.C."/>
            <person name="Woyke T."/>
        </authorList>
    </citation>
    <scope>NUCLEOTIDE SEQUENCE</scope>
    <source>
        <strain evidence="14">GVMAG-M-3300027963-9</strain>
    </source>
</reference>
<evidence type="ECO:0000256" key="1">
    <source>
        <dbReference type="ARBA" id="ARBA00000900"/>
    </source>
</evidence>
<keyword evidence="7" id="KW-0863">Zinc-finger</keyword>
<keyword evidence="9" id="KW-0862">Zinc</keyword>
<dbReference type="GO" id="GO:0008270">
    <property type="term" value="F:zinc ion binding"/>
    <property type="evidence" value="ECO:0007669"/>
    <property type="project" value="UniProtKB-KW"/>
</dbReference>
<dbReference type="EMBL" id="MN740536">
    <property type="protein sequence ID" value="QHU32123.1"/>
    <property type="molecule type" value="Genomic_DNA"/>
</dbReference>
<evidence type="ECO:0000256" key="7">
    <source>
        <dbReference type="ARBA" id="ARBA00022771"/>
    </source>
</evidence>
<comment type="subcellular location">
    <subcellularLocation>
        <location evidence="2">Membrane</location>
        <topology evidence="2">Multi-pass membrane protein</topology>
    </subcellularLocation>
</comment>
<comment type="catalytic activity">
    <reaction evidence="1">
        <text>S-ubiquitinyl-[E2 ubiquitin-conjugating enzyme]-L-cysteine + [acceptor protein]-L-lysine = [E2 ubiquitin-conjugating enzyme]-L-cysteine + N(6)-ubiquitinyl-[acceptor protein]-L-lysine.</text>
        <dbReference type="EC" id="2.3.2.27"/>
    </reaction>
</comment>
<evidence type="ECO:0000256" key="9">
    <source>
        <dbReference type="ARBA" id="ARBA00022833"/>
    </source>
</evidence>
<name>A0A6C0LNS2_9ZZZZ</name>
<dbReference type="SMART" id="SM00184">
    <property type="entry name" value="RING"/>
    <property type="match status" value="1"/>
</dbReference>
<dbReference type="PANTHER" id="PTHR45977:SF4">
    <property type="entry name" value="RING-TYPE DOMAIN-CONTAINING PROTEIN"/>
    <property type="match status" value="1"/>
</dbReference>
<accession>A0A6C0LNS2</accession>
<dbReference type="GO" id="GO:0016567">
    <property type="term" value="P:protein ubiquitination"/>
    <property type="evidence" value="ECO:0007669"/>
    <property type="project" value="TreeGrafter"/>
</dbReference>
<sequence length="304" mass="33286">MNHSFFLATYTAMASSQSYQTVYGSVLLDDIHNYFPQLLYRPERFQTLPQVFAYVHRQIDAHFNLGARGLRLYRESELQAPSTYFVPAAAMGVQPPSVRVDLDVEPLTSFAELSALLPLIQRFITPASNTQLRPRQEDVVVHASNEIIQRASTERTLEEDLEELCSICQDEMHSGELVRRLTVCNHEFHRSCIDNWLLNRSVRCPTCRFDVRETGRASSTARSPLIAPAMATPGLGSTGPVFSLGSTGPATSGPGAAGPAGPAGSVVAPRTNPQLRSDLAAWDIPSTFTPSQTSTQPPASTTPR</sequence>
<dbReference type="SUPFAM" id="SSF57850">
    <property type="entry name" value="RING/U-box"/>
    <property type="match status" value="1"/>
</dbReference>
<evidence type="ECO:0000256" key="4">
    <source>
        <dbReference type="ARBA" id="ARBA00022679"/>
    </source>
</evidence>
<evidence type="ECO:0000256" key="12">
    <source>
        <dbReference type="SAM" id="MobiDB-lite"/>
    </source>
</evidence>
<feature type="domain" description="RING-type" evidence="13">
    <location>
        <begin position="165"/>
        <end position="208"/>
    </location>
</feature>
<organism evidence="14">
    <name type="scientific">viral metagenome</name>
    <dbReference type="NCBI Taxonomy" id="1070528"/>
    <lineage>
        <taxon>unclassified sequences</taxon>
        <taxon>metagenomes</taxon>
        <taxon>organismal metagenomes</taxon>
    </lineage>
</organism>
<keyword evidence="10" id="KW-1133">Transmembrane helix</keyword>
<dbReference type="PANTHER" id="PTHR45977">
    <property type="entry name" value="TARGET OF ERK KINASE MPK-1"/>
    <property type="match status" value="1"/>
</dbReference>